<dbReference type="GO" id="GO:0030170">
    <property type="term" value="F:pyridoxal phosphate binding"/>
    <property type="evidence" value="ECO:0007669"/>
    <property type="project" value="InterPro"/>
</dbReference>
<dbReference type="EMBL" id="LSSN01000059">
    <property type="protein sequence ID" value="OMJ26176.1"/>
    <property type="molecule type" value="Genomic_DNA"/>
</dbReference>
<dbReference type="AlphaFoldDB" id="A0A1R1YHJ5"/>
<gene>
    <name evidence="16" type="ORF">AYI70_g378</name>
</gene>
<evidence type="ECO:0000256" key="11">
    <source>
        <dbReference type="ARBA" id="ARBA00060454"/>
    </source>
</evidence>
<name>A0A1R1YHJ5_9FUNG</name>
<evidence type="ECO:0000256" key="7">
    <source>
        <dbReference type="ARBA" id="ARBA00023004"/>
    </source>
</evidence>
<accession>A0A1R1YHJ5</accession>
<organism evidence="16 17">
    <name type="scientific">Smittium culicis</name>
    <dbReference type="NCBI Taxonomy" id="133412"/>
    <lineage>
        <taxon>Eukaryota</taxon>
        <taxon>Fungi</taxon>
        <taxon>Fungi incertae sedis</taxon>
        <taxon>Zoopagomycota</taxon>
        <taxon>Kickxellomycotina</taxon>
        <taxon>Harpellomycetes</taxon>
        <taxon>Harpellales</taxon>
        <taxon>Legeriomycetaceae</taxon>
        <taxon>Smittium</taxon>
    </lineage>
</organism>
<feature type="domain" description="Aminotransferase class V" evidence="15">
    <location>
        <begin position="72"/>
        <end position="442"/>
    </location>
</feature>
<keyword evidence="13" id="KW-1025">Mitosome</keyword>
<dbReference type="PANTHER" id="PTHR11601:SF34">
    <property type="entry name" value="CYSTEINE DESULFURASE"/>
    <property type="match status" value="1"/>
</dbReference>
<dbReference type="InterPro" id="IPR000192">
    <property type="entry name" value="Aminotrans_V_dom"/>
</dbReference>
<dbReference type="FunFam" id="3.40.640.10:FF:000003">
    <property type="entry name" value="Cysteine desulfurase IscS"/>
    <property type="match status" value="1"/>
</dbReference>
<dbReference type="Proteomes" id="UP000187283">
    <property type="component" value="Unassembled WGS sequence"/>
</dbReference>
<dbReference type="Gene3D" id="3.90.1150.10">
    <property type="entry name" value="Aspartate Aminotransferase, domain 1"/>
    <property type="match status" value="1"/>
</dbReference>
<dbReference type="STRING" id="133412.A0A1R1YHJ5"/>
<dbReference type="InterPro" id="IPR015424">
    <property type="entry name" value="PyrdxlP-dep_Trfase"/>
</dbReference>
<comment type="cofactor">
    <cofactor evidence="1 14">
        <name>pyridoxal 5'-phosphate</name>
        <dbReference type="ChEBI" id="CHEBI:597326"/>
    </cofactor>
</comment>
<evidence type="ECO:0000256" key="3">
    <source>
        <dbReference type="ARBA" id="ARBA00012239"/>
    </source>
</evidence>
<evidence type="ECO:0000313" key="16">
    <source>
        <dbReference type="EMBL" id="OMJ26176.1"/>
    </source>
</evidence>
<dbReference type="GO" id="GO:1990221">
    <property type="term" value="C:L-cysteine desulfurase complex"/>
    <property type="evidence" value="ECO:0007669"/>
    <property type="project" value="UniProtKB-ARBA"/>
</dbReference>
<dbReference type="Gene3D" id="3.40.640.10">
    <property type="entry name" value="Type I PLP-dependent aspartate aminotransferase-like (Major domain)"/>
    <property type="match status" value="1"/>
</dbReference>
<dbReference type="PIRSF" id="PIRSF005572">
    <property type="entry name" value="NifS"/>
    <property type="match status" value="1"/>
</dbReference>
<dbReference type="FunFam" id="3.90.1150.10:FF:000002">
    <property type="entry name" value="Cysteine desulfurase IscS"/>
    <property type="match status" value="1"/>
</dbReference>
<evidence type="ECO:0000259" key="15">
    <source>
        <dbReference type="Pfam" id="PF00266"/>
    </source>
</evidence>
<comment type="catalytic activity">
    <reaction evidence="9">
        <text>(sulfur carrier)-H + L-cysteine = (sulfur carrier)-SH + L-alanine</text>
        <dbReference type="Rhea" id="RHEA:43892"/>
        <dbReference type="Rhea" id="RHEA-COMP:14737"/>
        <dbReference type="Rhea" id="RHEA-COMP:14739"/>
        <dbReference type="ChEBI" id="CHEBI:29917"/>
        <dbReference type="ChEBI" id="CHEBI:35235"/>
        <dbReference type="ChEBI" id="CHEBI:57972"/>
        <dbReference type="ChEBI" id="CHEBI:64428"/>
        <dbReference type="EC" id="2.8.1.7"/>
    </reaction>
</comment>
<evidence type="ECO:0000256" key="4">
    <source>
        <dbReference type="ARBA" id="ARBA00022679"/>
    </source>
</evidence>
<dbReference type="GO" id="GO:0032047">
    <property type="term" value="C:mitosome"/>
    <property type="evidence" value="ECO:0007669"/>
    <property type="project" value="UniProtKB-SubCell"/>
</dbReference>
<dbReference type="GO" id="GO:0044571">
    <property type="term" value="P:[2Fe-2S] cluster assembly"/>
    <property type="evidence" value="ECO:0007669"/>
    <property type="project" value="InterPro"/>
</dbReference>
<comment type="function">
    <text evidence="10">Catalyzes the removal of elemental sulfur from cysteine to produce alanine. It supplies the inorganic sulfur for iron-sulfur (Fe-S) clusters in mitosomes.</text>
</comment>
<dbReference type="GO" id="GO:0034227">
    <property type="term" value="P:tRNA thio-modification"/>
    <property type="evidence" value="ECO:0007669"/>
    <property type="project" value="UniProtKB-ARBA"/>
</dbReference>
<keyword evidence="4" id="KW-0808">Transferase</keyword>
<dbReference type="NCBIfam" id="NF010611">
    <property type="entry name" value="PRK14012.1"/>
    <property type="match status" value="1"/>
</dbReference>
<evidence type="ECO:0000256" key="5">
    <source>
        <dbReference type="ARBA" id="ARBA00022723"/>
    </source>
</evidence>
<dbReference type="GO" id="GO:0046872">
    <property type="term" value="F:metal ion binding"/>
    <property type="evidence" value="ECO:0007669"/>
    <property type="project" value="UniProtKB-KW"/>
</dbReference>
<sequence length="478" mass="52451">MIQVSKKLRIPIRKLSNLCLNSRASLASASNLKSNVYKRHHATSSDAKQGQQINLREWKDPSSASKDALTPIYLDSQATTMLDPRVLDKMMPYLTNEFGNPHSKTHQYGWDADLAVEQARENVANLIGAQAKEIVFTSGATESNNLAIKGIANFYGSSATPTNKKHIITSQIEHKCVLDSCRYLEDSGRFEVTYLPVDKDGLVDPQAVAAAIKPETILVSLMYVNNEIGCVQKIKEIGDICKKHKGVFFHTDAAQAVGKVGIDVNSLGVDLMSISGHKLYGPKGVGALYTRRRPRVRLDPIISGGGQERGLRSGTLAPALVVGLGSAAEVAQHEMEYDSMRIGELSDYFVGRIMTEIKHVNKNGNNKDYSYKGCVNLSFQFIEGESLLLALKGVALSSGSACTSASLEPSYVLRSLGVTEDSAHSSIRFGIGRFTTKEEIDYTVDLLKVQVERLRELSPLYEMFMDGIDINSIQWSSH</sequence>
<dbReference type="GO" id="GO:0002098">
    <property type="term" value="P:tRNA wobble uridine modification"/>
    <property type="evidence" value="ECO:0007669"/>
    <property type="project" value="UniProtKB-ARBA"/>
</dbReference>
<dbReference type="Pfam" id="PF00266">
    <property type="entry name" value="Aminotran_5"/>
    <property type="match status" value="1"/>
</dbReference>
<evidence type="ECO:0000256" key="10">
    <source>
        <dbReference type="ARBA" id="ARBA00054642"/>
    </source>
</evidence>
<comment type="subcellular location">
    <subcellularLocation>
        <location evidence="11">Mitosome</location>
    </subcellularLocation>
</comment>
<protein>
    <recommendedName>
        <fullName evidence="12">Cysteine desulfurase, mitosomal</fullName>
        <ecNumber evidence="3">2.8.1.7</ecNumber>
    </recommendedName>
</protein>
<evidence type="ECO:0000256" key="1">
    <source>
        <dbReference type="ARBA" id="ARBA00001933"/>
    </source>
</evidence>
<evidence type="ECO:0000256" key="6">
    <source>
        <dbReference type="ARBA" id="ARBA00022898"/>
    </source>
</evidence>
<dbReference type="GO" id="GO:0031071">
    <property type="term" value="F:cysteine desulfurase activity"/>
    <property type="evidence" value="ECO:0007669"/>
    <property type="project" value="UniProtKB-EC"/>
</dbReference>
<evidence type="ECO:0000256" key="2">
    <source>
        <dbReference type="ARBA" id="ARBA00006490"/>
    </source>
</evidence>
<evidence type="ECO:0000256" key="14">
    <source>
        <dbReference type="RuleBase" id="RU004504"/>
    </source>
</evidence>
<keyword evidence="5" id="KW-0479">Metal-binding</keyword>
<dbReference type="SUPFAM" id="SSF53383">
    <property type="entry name" value="PLP-dependent transferases"/>
    <property type="match status" value="1"/>
</dbReference>
<comment type="caution">
    <text evidence="16">The sequence shown here is derived from an EMBL/GenBank/DDBJ whole genome shotgun (WGS) entry which is preliminary data.</text>
</comment>
<evidence type="ECO:0000256" key="9">
    <source>
        <dbReference type="ARBA" id="ARBA00050776"/>
    </source>
</evidence>
<dbReference type="InterPro" id="IPR016454">
    <property type="entry name" value="Cysteine_dSase"/>
</dbReference>
<dbReference type="Gene3D" id="1.10.260.50">
    <property type="match status" value="1"/>
</dbReference>
<evidence type="ECO:0000256" key="13">
    <source>
        <dbReference type="ARBA" id="ARBA00084113"/>
    </source>
</evidence>
<dbReference type="GO" id="GO:0005634">
    <property type="term" value="C:nucleus"/>
    <property type="evidence" value="ECO:0007669"/>
    <property type="project" value="TreeGrafter"/>
</dbReference>
<proteinExistence type="inferred from homology"/>
<comment type="similarity">
    <text evidence="2">Belongs to the class-V pyridoxal-phosphate-dependent aminotransferase family. NifS/IscS subfamily.</text>
</comment>
<dbReference type="HAMAP" id="MF_00331">
    <property type="entry name" value="Cys_desulf_IscS"/>
    <property type="match status" value="1"/>
</dbReference>
<dbReference type="InterPro" id="IPR020578">
    <property type="entry name" value="Aminotrans_V_PyrdxlP_BS"/>
</dbReference>
<keyword evidence="6" id="KW-0663">Pyridoxal phosphate</keyword>
<dbReference type="GO" id="GO:0051536">
    <property type="term" value="F:iron-sulfur cluster binding"/>
    <property type="evidence" value="ECO:0007669"/>
    <property type="project" value="UniProtKB-KW"/>
</dbReference>
<keyword evidence="17" id="KW-1185">Reference proteome</keyword>
<dbReference type="EC" id="2.8.1.7" evidence="3"/>
<dbReference type="InterPro" id="IPR010240">
    <property type="entry name" value="Cys_deSase_IscS"/>
</dbReference>
<dbReference type="InterPro" id="IPR015421">
    <property type="entry name" value="PyrdxlP-dep_Trfase_major"/>
</dbReference>
<keyword evidence="8" id="KW-0411">Iron-sulfur</keyword>
<dbReference type="PANTHER" id="PTHR11601">
    <property type="entry name" value="CYSTEINE DESULFURYLASE FAMILY MEMBER"/>
    <property type="match status" value="1"/>
</dbReference>
<reference evidence="16 17" key="1">
    <citation type="submission" date="2017-01" db="EMBL/GenBank/DDBJ databases">
        <authorList>
            <person name="Mah S.A."/>
            <person name="Swanson W.J."/>
            <person name="Moy G.W."/>
            <person name="Vacquier V.D."/>
        </authorList>
    </citation>
    <scope>NUCLEOTIDE SEQUENCE [LARGE SCALE GENOMIC DNA]</scope>
    <source>
        <strain evidence="16 17">GSMNP</strain>
    </source>
</reference>
<keyword evidence="7" id="KW-0408">Iron</keyword>
<dbReference type="GO" id="GO:0005739">
    <property type="term" value="C:mitochondrion"/>
    <property type="evidence" value="ECO:0007669"/>
    <property type="project" value="TreeGrafter"/>
</dbReference>
<dbReference type="OrthoDB" id="10250117at2759"/>
<dbReference type="PROSITE" id="PS00595">
    <property type="entry name" value="AA_TRANSFER_CLASS_5"/>
    <property type="match status" value="1"/>
</dbReference>
<dbReference type="InterPro" id="IPR015422">
    <property type="entry name" value="PyrdxlP-dep_Trfase_small"/>
</dbReference>
<evidence type="ECO:0000313" key="17">
    <source>
        <dbReference type="Proteomes" id="UP000187283"/>
    </source>
</evidence>
<evidence type="ECO:0000256" key="12">
    <source>
        <dbReference type="ARBA" id="ARBA00067121"/>
    </source>
</evidence>
<evidence type="ECO:0000256" key="8">
    <source>
        <dbReference type="ARBA" id="ARBA00023014"/>
    </source>
</evidence>